<evidence type="ECO:0000256" key="1">
    <source>
        <dbReference type="SAM" id="MobiDB-lite"/>
    </source>
</evidence>
<gene>
    <name evidence="2" type="ORF">SNAT2548_LOCUS30657</name>
</gene>
<organism evidence="2 3">
    <name type="scientific">Symbiodinium natans</name>
    <dbReference type="NCBI Taxonomy" id="878477"/>
    <lineage>
        <taxon>Eukaryota</taxon>
        <taxon>Sar</taxon>
        <taxon>Alveolata</taxon>
        <taxon>Dinophyceae</taxon>
        <taxon>Suessiales</taxon>
        <taxon>Symbiodiniaceae</taxon>
        <taxon>Symbiodinium</taxon>
    </lineage>
</organism>
<accession>A0A812TY93</accession>
<feature type="region of interest" description="Disordered" evidence="1">
    <location>
        <begin position="68"/>
        <end position="97"/>
    </location>
</feature>
<dbReference type="EMBL" id="CAJNDS010002617">
    <property type="protein sequence ID" value="CAE7546321.1"/>
    <property type="molecule type" value="Genomic_DNA"/>
</dbReference>
<dbReference type="OrthoDB" id="112749at2759"/>
<keyword evidence="3" id="KW-1185">Reference proteome</keyword>
<dbReference type="Proteomes" id="UP000604046">
    <property type="component" value="Unassembled WGS sequence"/>
</dbReference>
<name>A0A812TY93_9DINO</name>
<sequence length="560" mass="62802">MAVSKHTMRLRIATARLYINEFFLVPPLLWLGLCLDSGANKSGIMTAVEDIISGFEKELLERALAEARTDPPANDMEEDDEGGQPLQDEGARAKKRRVQMRKRVAAVCANKPQMYCDEGSLPAIGVQMAQNGHRAVGLCDEPQMYLPAIGMQMAQNGHRAVGLYDEDRFLLRALAHGEGSGFNPATVSKLFNGSSWKRSVVKDQNRFLMNKTCLCLAMTFHIEEWHDFLSKDDQSLGVQSRLLMFHSMPSLDRAETVLDSTVYGPARALQPPPRLPESLLSRFVRSLARSEQEHATNRADYDNVRKYIPYFFALGAFEDFKSHYDAQVLKQELSYLDPKKFSQAGKLKSLPWRLALLLHVWAHACPALRLVASLCSGHVASQVRMSSWSLACERLPPKVIPIWWFSLNLELCPVHTQAGNPGGSGKRAGPFAQWWDALDLAAQVYAFLAAQWILCSTTSVIVDQSSAIRKYTQLAVHQQSGTVSRVQKRRRHEQPPNTAVFANLLGLFKHKRAAAPQQYNAEYLLLTESIKKMCKITEAPVLAHEFYAVHLGQIRQKCPC</sequence>
<dbReference type="AlphaFoldDB" id="A0A812TY93"/>
<reference evidence="2" key="1">
    <citation type="submission" date="2021-02" db="EMBL/GenBank/DDBJ databases">
        <authorList>
            <person name="Dougan E. K."/>
            <person name="Rhodes N."/>
            <person name="Thang M."/>
            <person name="Chan C."/>
        </authorList>
    </citation>
    <scope>NUCLEOTIDE SEQUENCE</scope>
</reference>
<evidence type="ECO:0000313" key="2">
    <source>
        <dbReference type="EMBL" id="CAE7546321.1"/>
    </source>
</evidence>
<protein>
    <submittedName>
        <fullName evidence="2">Uncharacterized protein</fullName>
    </submittedName>
</protein>
<evidence type="ECO:0000313" key="3">
    <source>
        <dbReference type="Proteomes" id="UP000604046"/>
    </source>
</evidence>
<comment type="caution">
    <text evidence="2">The sequence shown here is derived from an EMBL/GenBank/DDBJ whole genome shotgun (WGS) entry which is preliminary data.</text>
</comment>
<proteinExistence type="predicted"/>